<dbReference type="SUPFAM" id="SSF103473">
    <property type="entry name" value="MFS general substrate transporter"/>
    <property type="match status" value="1"/>
</dbReference>
<keyword evidence="2" id="KW-0472">Membrane</keyword>
<feature type="transmembrane region" description="Helical" evidence="2">
    <location>
        <begin position="98"/>
        <end position="120"/>
    </location>
</feature>
<feature type="transmembrane region" description="Helical" evidence="2">
    <location>
        <begin position="161"/>
        <end position="182"/>
    </location>
</feature>
<accession>A0A9X0CQJ2</accession>
<dbReference type="InterPro" id="IPR050327">
    <property type="entry name" value="Proton-linked_MCT"/>
</dbReference>
<dbReference type="InterPro" id="IPR020846">
    <property type="entry name" value="MFS_dom"/>
</dbReference>
<dbReference type="InterPro" id="IPR036259">
    <property type="entry name" value="MFS_trans_sf"/>
</dbReference>
<dbReference type="AlphaFoldDB" id="A0A9X0CQJ2"/>
<keyword evidence="5" id="KW-1185">Reference proteome</keyword>
<feature type="transmembrane region" description="Helical" evidence="2">
    <location>
        <begin position="42"/>
        <end position="60"/>
    </location>
</feature>
<feature type="transmembrane region" description="Helical" evidence="2">
    <location>
        <begin position="132"/>
        <end position="155"/>
    </location>
</feature>
<dbReference type="GO" id="GO:0022857">
    <property type="term" value="F:transmembrane transporter activity"/>
    <property type="evidence" value="ECO:0007669"/>
    <property type="project" value="InterPro"/>
</dbReference>
<protein>
    <recommendedName>
        <fullName evidence="3">Major facilitator superfamily (MFS) profile domain-containing protein</fullName>
    </recommendedName>
</protein>
<comment type="subcellular location">
    <subcellularLocation>
        <location evidence="1">Membrane</location>
        <topology evidence="1">Multi-pass membrane protein</topology>
    </subcellularLocation>
</comment>
<dbReference type="PANTHER" id="PTHR11360">
    <property type="entry name" value="MONOCARBOXYLATE TRANSPORTER"/>
    <property type="match status" value="1"/>
</dbReference>
<dbReference type="OrthoDB" id="2213137at2759"/>
<dbReference type="InterPro" id="IPR011701">
    <property type="entry name" value="MFS"/>
</dbReference>
<gene>
    <name evidence="4" type="ORF">OS493_031564</name>
</gene>
<keyword evidence="2" id="KW-1133">Transmembrane helix</keyword>
<dbReference type="EMBL" id="MU826862">
    <property type="protein sequence ID" value="KAJ7370558.1"/>
    <property type="molecule type" value="Genomic_DNA"/>
</dbReference>
<organism evidence="4 5">
    <name type="scientific">Desmophyllum pertusum</name>
    <dbReference type="NCBI Taxonomy" id="174260"/>
    <lineage>
        <taxon>Eukaryota</taxon>
        <taxon>Metazoa</taxon>
        <taxon>Cnidaria</taxon>
        <taxon>Anthozoa</taxon>
        <taxon>Hexacorallia</taxon>
        <taxon>Scleractinia</taxon>
        <taxon>Caryophylliina</taxon>
        <taxon>Caryophylliidae</taxon>
        <taxon>Desmophyllum</taxon>
    </lineage>
</organism>
<keyword evidence="2" id="KW-0812">Transmembrane</keyword>
<evidence type="ECO:0000259" key="3">
    <source>
        <dbReference type="PROSITE" id="PS50850"/>
    </source>
</evidence>
<proteinExistence type="predicted"/>
<reference evidence="4" key="1">
    <citation type="submission" date="2023-01" db="EMBL/GenBank/DDBJ databases">
        <title>Genome assembly of the deep-sea coral Lophelia pertusa.</title>
        <authorList>
            <person name="Herrera S."/>
            <person name="Cordes E."/>
        </authorList>
    </citation>
    <scope>NUCLEOTIDE SEQUENCE</scope>
    <source>
        <strain evidence="4">USNM1676648</strain>
        <tissue evidence="4">Polyp</tissue>
    </source>
</reference>
<dbReference type="Pfam" id="PF07690">
    <property type="entry name" value="MFS_1"/>
    <property type="match status" value="1"/>
</dbReference>
<sequence length="237" mass="25765">MAGIASITAVAALAYRQPPGEDNVNERPPSFARESGVSQDKVAYLLMAWSISSCIFSFFTGKLADRFSNHRVLIFQFAMIGVATSTSLISVASSFESFIALMVMYGAFDSSFVLLRPVVAEDLVGSNKASRGVGLMFAASGFAYLAGIPLAGWIYDVTRSYLLSFIVASVFSATGCILLFLIRCFHVSLNILPHTMENTDRISLLEQEQSDSITLQSSPGVFEPITIPQRTLRETCL</sequence>
<dbReference type="Gene3D" id="1.20.1250.20">
    <property type="entry name" value="MFS general substrate transporter like domains"/>
    <property type="match status" value="1"/>
</dbReference>
<name>A0A9X0CQJ2_9CNID</name>
<evidence type="ECO:0000256" key="1">
    <source>
        <dbReference type="ARBA" id="ARBA00004141"/>
    </source>
</evidence>
<dbReference type="PANTHER" id="PTHR11360:SF284">
    <property type="entry name" value="EG:103B4.3 PROTEIN-RELATED"/>
    <property type="match status" value="1"/>
</dbReference>
<evidence type="ECO:0000313" key="5">
    <source>
        <dbReference type="Proteomes" id="UP001163046"/>
    </source>
</evidence>
<comment type="caution">
    <text evidence="4">The sequence shown here is derived from an EMBL/GenBank/DDBJ whole genome shotgun (WGS) entry which is preliminary data.</text>
</comment>
<feature type="transmembrane region" description="Helical" evidence="2">
    <location>
        <begin position="72"/>
        <end position="92"/>
    </location>
</feature>
<evidence type="ECO:0000256" key="2">
    <source>
        <dbReference type="SAM" id="Phobius"/>
    </source>
</evidence>
<dbReference type="Proteomes" id="UP001163046">
    <property type="component" value="Unassembled WGS sequence"/>
</dbReference>
<feature type="domain" description="Major facilitator superfamily (MFS) profile" evidence="3">
    <location>
        <begin position="1"/>
        <end position="237"/>
    </location>
</feature>
<evidence type="ECO:0000313" key="4">
    <source>
        <dbReference type="EMBL" id="KAJ7370558.1"/>
    </source>
</evidence>
<dbReference type="GO" id="GO:0016020">
    <property type="term" value="C:membrane"/>
    <property type="evidence" value="ECO:0007669"/>
    <property type="project" value="UniProtKB-SubCell"/>
</dbReference>
<dbReference type="PROSITE" id="PS50850">
    <property type="entry name" value="MFS"/>
    <property type="match status" value="1"/>
</dbReference>